<dbReference type="RefSeq" id="WP_033335279.1">
    <property type="nucleotide sequence ID" value="NZ_KQ976354.1"/>
</dbReference>
<dbReference type="EMBL" id="ANNX02000053">
    <property type="protein sequence ID" value="KYC35044.1"/>
    <property type="molecule type" value="Genomic_DNA"/>
</dbReference>
<feature type="region of interest" description="Disordered" evidence="1">
    <location>
        <begin position="69"/>
        <end position="92"/>
    </location>
</feature>
<dbReference type="STRING" id="128403.WA1_09925"/>
<keyword evidence="3" id="KW-1185">Reference proteome</keyword>
<dbReference type="AlphaFoldDB" id="A0A139WRI2"/>
<comment type="caution">
    <text evidence="2">The sequence shown here is derived from an EMBL/GenBank/DDBJ whole genome shotgun (WGS) entry which is preliminary data.</text>
</comment>
<evidence type="ECO:0000313" key="2">
    <source>
        <dbReference type="EMBL" id="KYC35044.1"/>
    </source>
</evidence>
<evidence type="ECO:0008006" key="4">
    <source>
        <dbReference type="Google" id="ProtNLM"/>
    </source>
</evidence>
<sequence>MPSPFPGMKPYLEQSAFWSSFHTRLLVAIADTVAPQLRPKYYIEVETRTYQDSESDEVLVGVPDATVLKSSSSHPAREKLQSETGLTLTQKRPQSIALPMPITVKERYLEVREIGSDTVITVIEVLSPKNKQKGSGRTAYEKKRGRVLGSLSHLIEIDLLRAHSPMTMLGKVQPTDYRIVVSRSPQRPKADLYGFNLPEPIPSFPLPLSLSDEELSVDLQPIVDGVCERAGYNDRIDYSQPVPPPKLSQANQQWVEELLAPIRGGNGASR</sequence>
<feature type="compositionally biased region" description="Polar residues" evidence="1">
    <location>
        <begin position="82"/>
        <end position="92"/>
    </location>
</feature>
<dbReference type="OrthoDB" id="517639at2"/>
<name>A0A139WRI2_9CYAN</name>
<evidence type="ECO:0000256" key="1">
    <source>
        <dbReference type="SAM" id="MobiDB-lite"/>
    </source>
</evidence>
<evidence type="ECO:0000313" key="3">
    <source>
        <dbReference type="Proteomes" id="UP000076925"/>
    </source>
</evidence>
<protein>
    <recommendedName>
        <fullName evidence="4">DUF4058 domain-containing protein</fullName>
    </recommendedName>
</protein>
<dbReference type="Pfam" id="PF13267">
    <property type="entry name" value="DUF4058"/>
    <property type="match status" value="1"/>
</dbReference>
<accession>A0A139WRI2</accession>
<dbReference type="InterPro" id="IPR025132">
    <property type="entry name" value="DUF4058"/>
</dbReference>
<dbReference type="Proteomes" id="UP000076925">
    <property type="component" value="Unassembled WGS sequence"/>
</dbReference>
<gene>
    <name evidence="2" type="ORF">WA1_09925</name>
</gene>
<organism evidence="2 3">
    <name type="scientific">Scytonema hofmannii PCC 7110</name>
    <dbReference type="NCBI Taxonomy" id="128403"/>
    <lineage>
        <taxon>Bacteria</taxon>
        <taxon>Bacillati</taxon>
        <taxon>Cyanobacteriota</taxon>
        <taxon>Cyanophyceae</taxon>
        <taxon>Nostocales</taxon>
        <taxon>Scytonemataceae</taxon>
        <taxon>Scytonema</taxon>
    </lineage>
</organism>
<proteinExistence type="predicted"/>
<reference evidence="2 3" key="1">
    <citation type="journal article" date="2013" name="Genome Biol. Evol.">
        <title>Genomes of Stigonematalean cyanobacteria (subsection V) and the evolution of oxygenic photosynthesis from prokaryotes to plastids.</title>
        <authorList>
            <person name="Dagan T."/>
            <person name="Roettger M."/>
            <person name="Stucken K."/>
            <person name="Landan G."/>
            <person name="Koch R."/>
            <person name="Major P."/>
            <person name="Gould S.B."/>
            <person name="Goremykin V.V."/>
            <person name="Rippka R."/>
            <person name="Tandeau de Marsac N."/>
            <person name="Gugger M."/>
            <person name="Lockhart P.J."/>
            <person name="Allen J.F."/>
            <person name="Brune I."/>
            <person name="Maus I."/>
            <person name="Puhler A."/>
            <person name="Martin W.F."/>
        </authorList>
    </citation>
    <scope>NUCLEOTIDE SEQUENCE [LARGE SCALE GENOMIC DNA]</scope>
    <source>
        <strain evidence="2 3">PCC 7110</strain>
    </source>
</reference>